<evidence type="ECO:0000313" key="3">
    <source>
        <dbReference type="Proteomes" id="UP000078512"/>
    </source>
</evidence>
<organism evidence="2 3">
    <name type="scientific">Linnemannia elongata AG-77</name>
    <dbReference type="NCBI Taxonomy" id="1314771"/>
    <lineage>
        <taxon>Eukaryota</taxon>
        <taxon>Fungi</taxon>
        <taxon>Fungi incertae sedis</taxon>
        <taxon>Mucoromycota</taxon>
        <taxon>Mortierellomycotina</taxon>
        <taxon>Mortierellomycetes</taxon>
        <taxon>Mortierellales</taxon>
        <taxon>Mortierellaceae</taxon>
        <taxon>Linnemannia</taxon>
    </lineage>
</organism>
<sequence>MSSRITNTVKSALGGAKKTVGSVLGNESMQASGKVQQAEAHAANLAARAEQQAKGAAHSVKGAAQKTVGAATGNKSMQAEGHVNSARGEAERKI</sequence>
<keyword evidence="3" id="KW-1185">Reference proteome</keyword>
<name>A0A197KEZ4_9FUNG</name>
<dbReference type="OrthoDB" id="9999611at2759"/>
<dbReference type="AlphaFoldDB" id="A0A197KEZ4"/>
<dbReference type="EMBL" id="KV442013">
    <property type="protein sequence ID" value="OAQ35733.1"/>
    <property type="molecule type" value="Genomic_DNA"/>
</dbReference>
<proteinExistence type="predicted"/>
<dbReference type="PANTHER" id="PTHR40460:SF1">
    <property type="entry name" value="CSBD-LIKE DOMAIN-CONTAINING PROTEIN"/>
    <property type="match status" value="1"/>
</dbReference>
<dbReference type="PANTHER" id="PTHR40460">
    <property type="entry name" value="CHROMOSOME 1, WHOLE GENOME SHOTGUN SEQUENCE"/>
    <property type="match status" value="1"/>
</dbReference>
<feature type="region of interest" description="Disordered" evidence="1">
    <location>
        <begin position="50"/>
        <end position="94"/>
    </location>
</feature>
<reference evidence="2 3" key="1">
    <citation type="submission" date="2016-05" db="EMBL/GenBank/DDBJ databases">
        <title>Genome sequencing reveals origins of a unique bacterial endosymbiosis in the earliest lineages of terrestrial Fungi.</title>
        <authorList>
            <consortium name="DOE Joint Genome Institute"/>
            <person name="Uehling J."/>
            <person name="Gryganskyi A."/>
            <person name="Hameed K."/>
            <person name="Tschaplinski T."/>
            <person name="Misztal P."/>
            <person name="Wu S."/>
            <person name="Desiro A."/>
            <person name="Vande Pol N."/>
            <person name="Du Z.-Y."/>
            <person name="Zienkiewicz A."/>
            <person name="Zienkiewicz K."/>
            <person name="Morin E."/>
            <person name="Tisserant E."/>
            <person name="Splivallo R."/>
            <person name="Hainaut M."/>
            <person name="Henrissat B."/>
            <person name="Ohm R."/>
            <person name="Kuo A."/>
            <person name="Yan J."/>
            <person name="Lipzen A."/>
            <person name="Nolan M."/>
            <person name="Labutti K."/>
            <person name="Barry K."/>
            <person name="Goldstein A."/>
            <person name="Labbe J."/>
            <person name="Schadt C."/>
            <person name="Tuskan G."/>
            <person name="Grigoriev I."/>
            <person name="Martin F."/>
            <person name="Vilgalys R."/>
            <person name="Bonito G."/>
        </authorList>
    </citation>
    <scope>NUCLEOTIDE SEQUENCE [LARGE SCALE GENOMIC DNA]</scope>
    <source>
        <strain evidence="2 3">AG-77</strain>
    </source>
</reference>
<dbReference type="SUPFAM" id="SSF69047">
    <property type="entry name" value="Hypothetical protein YjbJ"/>
    <property type="match status" value="1"/>
</dbReference>
<dbReference type="InterPro" id="IPR036629">
    <property type="entry name" value="YjbJ_sf"/>
</dbReference>
<evidence type="ECO:0000313" key="2">
    <source>
        <dbReference type="EMBL" id="OAQ35733.1"/>
    </source>
</evidence>
<dbReference type="Proteomes" id="UP000078512">
    <property type="component" value="Unassembled WGS sequence"/>
</dbReference>
<evidence type="ECO:0000256" key="1">
    <source>
        <dbReference type="SAM" id="MobiDB-lite"/>
    </source>
</evidence>
<gene>
    <name evidence="2" type="ORF">K457DRAFT_132423</name>
</gene>
<protein>
    <submittedName>
        <fullName evidence="2">Uncharacterized protein</fullName>
    </submittedName>
</protein>
<dbReference type="STRING" id="1314771.A0A197KEZ4"/>
<accession>A0A197KEZ4</accession>